<sequence>MFVGSEPPGVFTGAARHQDIATLPPSSSSHRDEAVATDHAAIGF</sequence>
<dbReference type="Gramene" id="A03p68300.2_BraZ1">
    <property type="protein sequence ID" value="A03p68300.2_BraZ1.CDS"/>
    <property type="gene ID" value="A03g68300.2_BraZ1"/>
</dbReference>
<name>A0A3P6A5B0_BRACM</name>
<gene>
    <name evidence="3" type="ORF">BRAA03T15673Z</name>
    <name evidence="2" type="ORF">BRAPAZ1V2_A03P68300.2</name>
</gene>
<dbReference type="Proteomes" id="UP000694005">
    <property type="component" value="Chromosome A03"/>
</dbReference>
<accession>A0A3P6A5B0</accession>
<evidence type="ECO:0000313" key="3">
    <source>
        <dbReference type="EMBL" id="VDC84455.1"/>
    </source>
</evidence>
<dbReference type="AlphaFoldDB" id="A0A3P6A5B0"/>
<feature type="region of interest" description="Disordered" evidence="1">
    <location>
        <begin position="22"/>
        <end position="44"/>
    </location>
</feature>
<reference evidence="3" key="1">
    <citation type="submission" date="2018-11" db="EMBL/GenBank/DDBJ databases">
        <authorList>
            <consortium name="Genoscope - CEA"/>
            <person name="William W."/>
        </authorList>
    </citation>
    <scope>NUCLEOTIDE SEQUENCE</scope>
</reference>
<evidence type="ECO:0000256" key="1">
    <source>
        <dbReference type="SAM" id="MobiDB-lite"/>
    </source>
</evidence>
<protein>
    <submittedName>
        <fullName evidence="2">Uncharacterized protein</fullName>
    </submittedName>
</protein>
<proteinExistence type="predicted"/>
<dbReference type="EMBL" id="LS974619">
    <property type="protein sequence ID" value="CAG7885487.1"/>
    <property type="molecule type" value="Genomic_DNA"/>
</dbReference>
<dbReference type="EMBL" id="LR031572">
    <property type="protein sequence ID" value="VDC84455.1"/>
    <property type="molecule type" value="Genomic_DNA"/>
</dbReference>
<evidence type="ECO:0000313" key="2">
    <source>
        <dbReference type="EMBL" id="CAG7885487.1"/>
    </source>
</evidence>
<organism evidence="3">
    <name type="scientific">Brassica campestris</name>
    <name type="common">Field mustard</name>
    <dbReference type="NCBI Taxonomy" id="3711"/>
    <lineage>
        <taxon>Eukaryota</taxon>
        <taxon>Viridiplantae</taxon>
        <taxon>Streptophyta</taxon>
        <taxon>Embryophyta</taxon>
        <taxon>Tracheophyta</taxon>
        <taxon>Spermatophyta</taxon>
        <taxon>Magnoliopsida</taxon>
        <taxon>eudicotyledons</taxon>
        <taxon>Gunneridae</taxon>
        <taxon>Pentapetalae</taxon>
        <taxon>rosids</taxon>
        <taxon>malvids</taxon>
        <taxon>Brassicales</taxon>
        <taxon>Brassicaceae</taxon>
        <taxon>Brassiceae</taxon>
        <taxon>Brassica</taxon>
    </lineage>
</organism>